<dbReference type="UniPathway" id="UPA00696"/>
<keyword evidence="7 10" id="KW-0119">Carbohydrate metabolism</keyword>
<dbReference type="InterPro" id="IPR036962">
    <property type="entry name" value="Glyco_hydro_3_N_sf"/>
</dbReference>
<evidence type="ECO:0000256" key="6">
    <source>
        <dbReference type="ARBA" id="ARBA00023180"/>
    </source>
</evidence>
<dbReference type="Pfam" id="PF01915">
    <property type="entry name" value="Glyco_hydro_3_C"/>
    <property type="match status" value="1"/>
</dbReference>
<evidence type="ECO:0000256" key="4">
    <source>
        <dbReference type="ARBA" id="ARBA00022801"/>
    </source>
</evidence>
<dbReference type="STRING" id="303698.A0A1V6TFG0"/>
<dbReference type="InterPro" id="IPR011658">
    <property type="entry name" value="PA14_dom"/>
</dbReference>
<keyword evidence="8 10" id="KW-0326">Glycosidase</keyword>
<reference evidence="13" key="1">
    <citation type="journal article" date="2017" name="Nat. Microbiol.">
        <title>Global analysis of biosynthetic gene clusters reveals vast potential of secondary metabolite production in Penicillium species.</title>
        <authorList>
            <person name="Nielsen J.C."/>
            <person name="Grijseels S."/>
            <person name="Prigent S."/>
            <person name="Ji B."/>
            <person name="Dainat J."/>
            <person name="Nielsen K.F."/>
            <person name="Frisvad J.C."/>
            <person name="Workman M."/>
            <person name="Nielsen J."/>
        </authorList>
    </citation>
    <scope>NUCLEOTIDE SEQUENCE [LARGE SCALE GENOMIC DNA]</scope>
    <source>
        <strain evidence="13">IBT 24891</strain>
    </source>
</reference>
<dbReference type="InterPro" id="IPR002772">
    <property type="entry name" value="Glyco_hydro_3_C"/>
</dbReference>
<evidence type="ECO:0000256" key="5">
    <source>
        <dbReference type="ARBA" id="ARBA00023001"/>
    </source>
</evidence>
<protein>
    <recommendedName>
        <fullName evidence="10">beta-glucosidase</fullName>
        <ecNumber evidence="10">3.2.1.21</ecNumber>
    </recommendedName>
</protein>
<organism evidence="12 13">
    <name type="scientific">Penicillium steckii</name>
    <dbReference type="NCBI Taxonomy" id="303698"/>
    <lineage>
        <taxon>Eukaryota</taxon>
        <taxon>Fungi</taxon>
        <taxon>Dikarya</taxon>
        <taxon>Ascomycota</taxon>
        <taxon>Pezizomycotina</taxon>
        <taxon>Eurotiomycetes</taxon>
        <taxon>Eurotiomycetidae</taxon>
        <taxon>Eurotiales</taxon>
        <taxon>Aspergillaceae</taxon>
        <taxon>Penicillium</taxon>
    </lineage>
</organism>
<dbReference type="Gene3D" id="3.20.20.300">
    <property type="entry name" value="Glycoside hydrolase, family 3, N-terminal domain"/>
    <property type="match status" value="1"/>
</dbReference>
<evidence type="ECO:0000256" key="8">
    <source>
        <dbReference type="ARBA" id="ARBA00023295"/>
    </source>
</evidence>
<name>A0A1V6TFG0_9EURO</name>
<accession>A0A1V6TFG0</accession>
<keyword evidence="5" id="KW-0136">Cellulose degradation</keyword>
<dbReference type="SUPFAM" id="SSF52279">
    <property type="entry name" value="Beta-D-glucan exohydrolase, C-terminal domain"/>
    <property type="match status" value="1"/>
</dbReference>
<dbReference type="InterPro" id="IPR013783">
    <property type="entry name" value="Ig-like_fold"/>
</dbReference>
<dbReference type="PANTHER" id="PTHR42715">
    <property type="entry name" value="BETA-GLUCOSIDASE"/>
    <property type="match status" value="1"/>
</dbReference>
<dbReference type="InterPro" id="IPR019800">
    <property type="entry name" value="Glyco_hydro_3_AS"/>
</dbReference>
<comment type="similarity">
    <text evidence="3 10">Belongs to the glycosyl hydrolase 3 family.</text>
</comment>
<dbReference type="InterPro" id="IPR017853">
    <property type="entry name" value="GH"/>
</dbReference>
<dbReference type="InterPro" id="IPR026891">
    <property type="entry name" value="Fn3-like"/>
</dbReference>
<sequence length="853" mass="93256">MSPVENSTAVVDESFAQIANADIETILKKLTQEEKVALLTGDDFWHTVPIPRLGIPSIRVSDGPNGVRGTRFFSSVPAACLPCGTAIGATFDRDLALEVGHLLAAEAKAKGAHVILGPTINIARGPLGGRGFESYSEDPILSGILAGHYCKGLKERNISATLKHFVCNDQEHERMAVNSIVTDRAMREIYLLPFQIAIALGEPDAIMTAYNKVNGLHAAENPTLLRDILRGEWGWDGLVMSDWFGTYSTSEAINAGLDLEMPGPPRWRGAALSHAITANKISATTMNDRVRAVLKLVQKAAKSGVPDHAPETQLDRPEDRKLLRKIAAEAIVLLKNDDSVLPLNKEKKIAVIGPNAKIATYCGGGSAALNPYRAVTPYDGLSEATQGGIEFAQGVYGHQMLPLLGKQLRTEDGTVGFSLRIFNEPPTAASRKLLEERKETDSMMFFMDYTHPELQPTWYADAEGYFTPESSGIYDFGLAVNGTGRMFVDGELLINNADVQRPGTSFFGNGTVEEIVSLNLEAGRKYKILTQWGCGKTSTFKVPGVVDFGHGGFRFGACKQLSPEEGIAEAVHVASDADQVVLFAGLSSEWESEGEDRATMKLPPHTDELITRVLGANKNTVVVVQSGTPVEMPWIDNAKAVLHAWYGGNETGHAISDVILGDVNPAGKLPLTFPRRLKDNPTYFNYRSEGGRVLYGEDVYVGYRYYDGLEVDPLFPFGHGLSYTTFKISELNLTKDSESQLQVRVKLQNTGLRDGSEVVQVYVAPLSSPIRRPIKELKEFKKVWLAAGSQQDVTIPLDIVRVTSFWDEKSSSWCSHSGSYKILVGTSSRGTFLEEPLEIAETKFWSGRWDAPI</sequence>
<dbReference type="Pfam" id="PF14310">
    <property type="entry name" value="Fn3-like"/>
    <property type="match status" value="1"/>
</dbReference>
<dbReference type="EMBL" id="MLKD01000006">
    <property type="protein sequence ID" value="OQE25105.1"/>
    <property type="molecule type" value="Genomic_DNA"/>
</dbReference>
<dbReference type="Gene3D" id="2.60.120.260">
    <property type="entry name" value="Galactose-binding domain-like"/>
    <property type="match status" value="1"/>
</dbReference>
<evidence type="ECO:0000256" key="3">
    <source>
        <dbReference type="ARBA" id="ARBA00005336"/>
    </source>
</evidence>
<dbReference type="GO" id="GO:0030245">
    <property type="term" value="P:cellulose catabolic process"/>
    <property type="evidence" value="ECO:0007669"/>
    <property type="project" value="UniProtKB-UniPathway"/>
</dbReference>
<dbReference type="PANTHER" id="PTHR42715:SF27">
    <property type="entry name" value="BETA-GLUCOSIDASE-RELATED"/>
    <property type="match status" value="1"/>
</dbReference>
<dbReference type="AlphaFoldDB" id="A0A1V6TFG0"/>
<evidence type="ECO:0000256" key="9">
    <source>
        <dbReference type="ARBA" id="ARBA00023326"/>
    </source>
</evidence>
<comment type="pathway">
    <text evidence="2 10">Glycan metabolism; cellulose degradation.</text>
</comment>
<evidence type="ECO:0000256" key="10">
    <source>
        <dbReference type="RuleBase" id="RU361161"/>
    </source>
</evidence>
<dbReference type="PRINTS" id="PR00133">
    <property type="entry name" value="GLHYDRLASE3"/>
</dbReference>
<evidence type="ECO:0000256" key="2">
    <source>
        <dbReference type="ARBA" id="ARBA00004987"/>
    </source>
</evidence>
<dbReference type="EC" id="3.2.1.21" evidence="10"/>
<dbReference type="Proteomes" id="UP000191285">
    <property type="component" value="Unassembled WGS sequence"/>
</dbReference>
<dbReference type="FunFam" id="3.20.20.300:FF:000006">
    <property type="entry name" value="Beta-glucosidase H"/>
    <property type="match status" value="1"/>
</dbReference>
<keyword evidence="13" id="KW-1185">Reference proteome</keyword>
<dbReference type="SMART" id="SM00758">
    <property type="entry name" value="PA14"/>
    <property type="match status" value="1"/>
</dbReference>
<dbReference type="Pfam" id="PF00933">
    <property type="entry name" value="Glyco_hydro_3"/>
    <property type="match status" value="1"/>
</dbReference>
<dbReference type="Pfam" id="PF07691">
    <property type="entry name" value="PA14"/>
    <property type="match status" value="1"/>
</dbReference>
<dbReference type="FunFam" id="2.60.40.10:FF:000495">
    <property type="entry name" value="Periplasmic beta-glucosidase"/>
    <property type="match status" value="1"/>
</dbReference>
<evidence type="ECO:0000256" key="7">
    <source>
        <dbReference type="ARBA" id="ARBA00023277"/>
    </source>
</evidence>
<dbReference type="InterPro" id="IPR037524">
    <property type="entry name" value="PA14/GLEYA"/>
</dbReference>
<dbReference type="SMART" id="SM01217">
    <property type="entry name" value="Fn3_like"/>
    <property type="match status" value="1"/>
</dbReference>
<dbReference type="GO" id="GO:0008422">
    <property type="term" value="F:beta-glucosidase activity"/>
    <property type="evidence" value="ECO:0007669"/>
    <property type="project" value="UniProtKB-EC"/>
</dbReference>
<dbReference type="OrthoDB" id="47059at2759"/>
<dbReference type="InterPro" id="IPR050288">
    <property type="entry name" value="Cellulose_deg_GH3"/>
</dbReference>
<comment type="catalytic activity">
    <reaction evidence="1 10">
        <text>Hydrolysis of terminal, non-reducing beta-D-glucosyl residues with release of beta-D-glucose.</text>
        <dbReference type="EC" id="3.2.1.21"/>
    </reaction>
</comment>
<keyword evidence="6" id="KW-0325">Glycoprotein</keyword>
<dbReference type="Gene3D" id="2.60.40.10">
    <property type="entry name" value="Immunoglobulins"/>
    <property type="match status" value="1"/>
</dbReference>
<dbReference type="PROSITE" id="PS51820">
    <property type="entry name" value="PA14"/>
    <property type="match status" value="1"/>
</dbReference>
<keyword evidence="4 10" id="KW-0378">Hydrolase</keyword>
<dbReference type="SUPFAM" id="SSF51445">
    <property type="entry name" value="(Trans)glycosidases"/>
    <property type="match status" value="1"/>
</dbReference>
<evidence type="ECO:0000313" key="13">
    <source>
        <dbReference type="Proteomes" id="UP000191285"/>
    </source>
</evidence>
<feature type="domain" description="PA14" evidence="11">
    <location>
        <begin position="412"/>
        <end position="571"/>
    </location>
</feature>
<evidence type="ECO:0000313" key="12">
    <source>
        <dbReference type="EMBL" id="OQE25105.1"/>
    </source>
</evidence>
<proteinExistence type="inferred from homology"/>
<dbReference type="InterPro" id="IPR036881">
    <property type="entry name" value="Glyco_hydro_3_C_sf"/>
</dbReference>
<keyword evidence="9 10" id="KW-0624">Polysaccharide degradation</keyword>
<dbReference type="PROSITE" id="PS00775">
    <property type="entry name" value="GLYCOSYL_HYDROL_F3"/>
    <property type="match status" value="1"/>
</dbReference>
<dbReference type="InterPro" id="IPR001764">
    <property type="entry name" value="Glyco_hydro_3_N"/>
</dbReference>
<gene>
    <name evidence="12" type="ORF">PENSTE_c006G02949</name>
</gene>
<evidence type="ECO:0000259" key="11">
    <source>
        <dbReference type="PROSITE" id="PS51820"/>
    </source>
</evidence>
<comment type="caution">
    <text evidence="12">The sequence shown here is derived from an EMBL/GenBank/DDBJ whole genome shotgun (WGS) entry which is preliminary data.</text>
</comment>
<evidence type="ECO:0000256" key="1">
    <source>
        <dbReference type="ARBA" id="ARBA00000448"/>
    </source>
</evidence>
<dbReference type="Gene3D" id="3.40.50.1700">
    <property type="entry name" value="Glycoside hydrolase family 3 C-terminal domain"/>
    <property type="match status" value="1"/>
</dbReference>